<dbReference type="Pfam" id="PF01515">
    <property type="entry name" value="PTA_PTB"/>
    <property type="match status" value="1"/>
</dbReference>
<dbReference type="OrthoDB" id="9774179at2"/>
<accession>A0A6I5A352</accession>
<dbReference type="Proteomes" id="UP000468638">
    <property type="component" value="Unassembled WGS sequence"/>
</dbReference>
<evidence type="ECO:0000259" key="4">
    <source>
        <dbReference type="Pfam" id="PF01515"/>
    </source>
</evidence>
<gene>
    <name evidence="5" type="primary">yqiS</name>
    <name evidence="5" type="ORF">GLW05_08010</name>
</gene>
<feature type="domain" description="Phosphate acetyl/butaryl transferase" evidence="4">
    <location>
        <begin position="78"/>
        <end position="294"/>
    </location>
</feature>
<dbReference type="SUPFAM" id="SSF53659">
    <property type="entry name" value="Isocitrate/Isopropylmalate dehydrogenase-like"/>
    <property type="match status" value="1"/>
</dbReference>
<dbReference type="AlphaFoldDB" id="A0A6I5A352"/>
<comment type="similarity">
    <text evidence="1">Belongs to the phosphate acetyltransferase and butyryltransferase family.</text>
</comment>
<dbReference type="InterPro" id="IPR012147">
    <property type="entry name" value="P_Ac_Bu_trans"/>
</dbReference>
<dbReference type="PIRSF" id="PIRSF000428">
    <property type="entry name" value="P_Ac_trans"/>
    <property type="match status" value="1"/>
</dbReference>
<dbReference type="InterPro" id="IPR002505">
    <property type="entry name" value="PTA_PTB"/>
</dbReference>
<dbReference type="EC" id="2.3.1.19" evidence="5"/>
<dbReference type="PANTHER" id="PTHR43356">
    <property type="entry name" value="PHOSPHATE ACETYLTRANSFERASE"/>
    <property type="match status" value="1"/>
</dbReference>
<reference evidence="5 6" key="1">
    <citation type="submission" date="2019-11" db="EMBL/GenBank/DDBJ databases">
        <title>Genome sequences of 17 halophilic strains isolated from different environments.</title>
        <authorList>
            <person name="Furrow R.E."/>
        </authorList>
    </citation>
    <scope>NUCLEOTIDE SEQUENCE [LARGE SCALE GENOMIC DNA]</scope>
    <source>
        <strain evidence="5 6">22514_16_FS</strain>
    </source>
</reference>
<dbReference type="RefSeq" id="WP_160909465.1">
    <property type="nucleotide sequence ID" value="NZ_WMEQ01000004.1"/>
</dbReference>
<keyword evidence="2 5" id="KW-0808">Transferase</keyword>
<proteinExistence type="inferred from homology"/>
<dbReference type="InterPro" id="IPR014079">
    <property type="entry name" value="Phosphate_butyryltransferase"/>
</dbReference>
<dbReference type="Gene3D" id="3.40.718.10">
    <property type="entry name" value="Isopropylmalate Dehydrogenase"/>
    <property type="match status" value="1"/>
</dbReference>
<evidence type="ECO:0000256" key="2">
    <source>
        <dbReference type="ARBA" id="ARBA00022679"/>
    </source>
</evidence>
<dbReference type="NCBIfam" id="NF005837">
    <property type="entry name" value="PRK07742.1"/>
    <property type="match status" value="1"/>
</dbReference>
<dbReference type="GO" id="GO:0019605">
    <property type="term" value="P:butyrate metabolic process"/>
    <property type="evidence" value="ECO:0007669"/>
    <property type="project" value="InterPro"/>
</dbReference>
<comment type="caution">
    <text evidence="5">The sequence shown here is derived from an EMBL/GenBank/DDBJ whole genome shotgun (WGS) entry which is preliminary data.</text>
</comment>
<dbReference type="PANTHER" id="PTHR43356:SF2">
    <property type="entry name" value="PHOSPHATE ACETYLTRANSFERASE"/>
    <property type="match status" value="1"/>
</dbReference>
<sequence length="301" mass="32391">MKLNTLLEQVDKTYQKKVAVAQAADEGILKAIQLAVDSQLARFQLFGDKSVITNLAQSISLDLNREELEVIHVSELEQTPIQAVKAVSNGEADVVMKGNIDTKTLLKAVLSKEYGLRTKKVLSHVALFEIPNQERLIMLTDSGMNLEPNLEEKAQIISNAVQVAKAIGMELPKVAPLAAVEIVNPTMQPTVDAASLTQMQRRGQIEGCVVDGPLAFDNAVSQEAAQQKGIKSEVAGKADILLAPSIEVANALYKSFIYFSNAKVAGIINGAKAPIVLTSRADSAESKLYSLVLALLTSQRS</sequence>
<evidence type="ECO:0000313" key="5">
    <source>
        <dbReference type="EMBL" id="MYL33541.1"/>
    </source>
</evidence>
<protein>
    <submittedName>
        <fullName evidence="5">Phosphate butyryltransferase</fullName>
        <ecNumber evidence="5">2.3.1.19</ecNumber>
    </submittedName>
</protein>
<dbReference type="InterPro" id="IPR050500">
    <property type="entry name" value="Phos_Acetyltrans/Butyryltrans"/>
</dbReference>
<dbReference type="GO" id="GO:0050182">
    <property type="term" value="F:phosphate butyryltransferase activity"/>
    <property type="evidence" value="ECO:0007669"/>
    <property type="project" value="UniProtKB-EC"/>
</dbReference>
<name>A0A6I5A352_9BACI</name>
<organism evidence="5 6">
    <name type="scientific">Pontibacillus yanchengensis</name>
    <dbReference type="NCBI Taxonomy" id="462910"/>
    <lineage>
        <taxon>Bacteria</taxon>
        <taxon>Bacillati</taxon>
        <taxon>Bacillota</taxon>
        <taxon>Bacilli</taxon>
        <taxon>Bacillales</taxon>
        <taxon>Bacillaceae</taxon>
        <taxon>Pontibacillus</taxon>
    </lineage>
</organism>
<keyword evidence="3 5" id="KW-0012">Acyltransferase</keyword>
<dbReference type="EMBL" id="WMEQ01000004">
    <property type="protein sequence ID" value="MYL33541.1"/>
    <property type="molecule type" value="Genomic_DNA"/>
</dbReference>
<evidence type="ECO:0000256" key="3">
    <source>
        <dbReference type="ARBA" id="ARBA00023315"/>
    </source>
</evidence>
<evidence type="ECO:0000256" key="1">
    <source>
        <dbReference type="ARBA" id="ARBA00005656"/>
    </source>
</evidence>
<dbReference type="NCBIfam" id="NF006045">
    <property type="entry name" value="PRK08190.1"/>
    <property type="match status" value="1"/>
</dbReference>
<evidence type="ECO:0000313" key="6">
    <source>
        <dbReference type="Proteomes" id="UP000468638"/>
    </source>
</evidence>
<dbReference type="NCBIfam" id="TIGR02706">
    <property type="entry name" value="P_butyryltrans"/>
    <property type="match status" value="1"/>
</dbReference>